<organism evidence="3">
    <name type="scientific">Solanum lycopersicum</name>
    <name type="common">Tomato</name>
    <name type="synonym">Lycopersicon esculentum</name>
    <dbReference type="NCBI Taxonomy" id="4081"/>
    <lineage>
        <taxon>Eukaryota</taxon>
        <taxon>Viridiplantae</taxon>
        <taxon>Streptophyta</taxon>
        <taxon>Embryophyta</taxon>
        <taxon>Tracheophyta</taxon>
        <taxon>Spermatophyta</taxon>
        <taxon>Magnoliopsida</taxon>
        <taxon>eudicotyledons</taxon>
        <taxon>Gunneridae</taxon>
        <taxon>Pentapetalae</taxon>
        <taxon>asterids</taxon>
        <taxon>lamiids</taxon>
        <taxon>Solanales</taxon>
        <taxon>Solanaceae</taxon>
        <taxon>Solanoideae</taxon>
        <taxon>Solaneae</taxon>
        <taxon>Solanum</taxon>
        <taxon>Solanum subgen. Lycopersicon</taxon>
    </lineage>
</organism>
<keyword evidence="4" id="KW-1185">Reference proteome</keyword>
<dbReference type="PaxDb" id="4081-Solyc08g028740.1.1"/>
<accession>A0A3Q7HK28</accession>
<dbReference type="STRING" id="4081.A0A3Q7HK28"/>
<dbReference type="OMA" id="TLNDMNH"/>
<evidence type="ECO:0000313" key="4">
    <source>
        <dbReference type="Proteomes" id="UP000004994"/>
    </source>
</evidence>
<comment type="catalytic activity">
    <reaction evidence="1">
        <text>RNA(n) + a ribonucleoside 5'-triphosphate = RNA(n+1) + diphosphate</text>
        <dbReference type="Rhea" id="RHEA:21248"/>
        <dbReference type="Rhea" id="RHEA-COMP:14527"/>
        <dbReference type="Rhea" id="RHEA-COMP:17342"/>
        <dbReference type="ChEBI" id="CHEBI:33019"/>
        <dbReference type="ChEBI" id="CHEBI:61557"/>
        <dbReference type="ChEBI" id="CHEBI:140395"/>
        <dbReference type="EC" id="2.7.7.6"/>
    </reaction>
</comment>
<evidence type="ECO:0000313" key="3">
    <source>
        <dbReference type="EnsemblPlants" id="Solyc08g028740.1.1.1"/>
    </source>
</evidence>
<dbReference type="Pfam" id="PF04561">
    <property type="entry name" value="RNA_pol_Rpb2_2"/>
    <property type="match status" value="1"/>
</dbReference>
<dbReference type="GO" id="GO:0003677">
    <property type="term" value="F:DNA binding"/>
    <property type="evidence" value="ECO:0007669"/>
    <property type="project" value="InterPro"/>
</dbReference>
<dbReference type="GO" id="GO:0003899">
    <property type="term" value="F:DNA-directed RNA polymerase activity"/>
    <property type="evidence" value="ECO:0007669"/>
    <property type="project" value="UniProtKB-EC"/>
</dbReference>
<dbReference type="AlphaFoldDB" id="A0A3Q7HK28"/>
<proteinExistence type="predicted"/>
<dbReference type="Gramene" id="Solyc08g028740.1.1">
    <property type="protein sequence ID" value="Solyc08g028740.1.1.1"/>
    <property type="gene ID" value="Solyc08g028740.1"/>
</dbReference>
<evidence type="ECO:0000256" key="1">
    <source>
        <dbReference type="ARBA" id="ARBA00048552"/>
    </source>
</evidence>
<dbReference type="GO" id="GO:0006351">
    <property type="term" value="P:DNA-templated transcription"/>
    <property type="evidence" value="ECO:0007669"/>
    <property type="project" value="InterPro"/>
</dbReference>
<feature type="domain" description="RNA polymerase Rpb2" evidence="2">
    <location>
        <begin position="1"/>
        <end position="46"/>
    </location>
</feature>
<dbReference type="Proteomes" id="UP000004994">
    <property type="component" value="Chromosome 8"/>
</dbReference>
<evidence type="ECO:0000259" key="2">
    <source>
        <dbReference type="Pfam" id="PF04561"/>
    </source>
</evidence>
<name>A0A3Q7HK28_SOLLC</name>
<reference evidence="3" key="1">
    <citation type="journal article" date="2012" name="Nature">
        <title>The tomato genome sequence provides insights into fleshy fruit evolution.</title>
        <authorList>
            <consortium name="Tomato Genome Consortium"/>
        </authorList>
    </citation>
    <scope>NUCLEOTIDE SEQUENCE [LARGE SCALE GENOMIC DNA]</scope>
    <source>
        <strain evidence="3">cv. Heinz 1706</strain>
    </source>
</reference>
<dbReference type="InterPro" id="IPR007642">
    <property type="entry name" value="RNA_pol_Rpb2_2"/>
</dbReference>
<protein>
    <recommendedName>
        <fullName evidence="2">RNA polymerase Rpb2 domain-containing protein</fullName>
    </recommendedName>
</protein>
<dbReference type="EnsemblPlants" id="Solyc08g028740.1.1">
    <property type="protein sequence ID" value="Solyc08g028740.1.1.1"/>
    <property type="gene ID" value="Solyc08g028740.1"/>
</dbReference>
<reference evidence="3" key="2">
    <citation type="submission" date="2019-01" db="UniProtKB">
        <authorList>
            <consortium name="EnsemblPlants"/>
        </authorList>
    </citation>
    <scope>IDENTIFICATION</scope>
    <source>
        <strain evidence="3">cv. Heinz 1706</strain>
    </source>
</reference>
<sequence>MNRKLNVNKFRNNTFLLPLDILELTNHFIGLKFCIATLNDMNHLKNIYFRSVGDLLQE</sequence>
<dbReference type="InParanoid" id="A0A3Q7HK28"/>